<evidence type="ECO:0000259" key="6">
    <source>
        <dbReference type="PROSITE" id="PS50111"/>
    </source>
</evidence>
<organism evidence="8 9">
    <name type="scientific">Rhizobium leguminosarum bv. trifolii (strain WSM2304)</name>
    <dbReference type="NCBI Taxonomy" id="395492"/>
    <lineage>
        <taxon>Bacteria</taxon>
        <taxon>Pseudomonadati</taxon>
        <taxon>Pseudomonadota</taxon>
        <taxon>Alphaproteobacteria</taxon>
        <taxon>Hyphomicrobiales</taxon>
        <taxon>Rhizobiaceae</taxon>
        <taxon>Rhizobium/Agrobacterium group</taxon>
        <taxon>Rhizobium</taxon>
    </lineage>
</organism>
<dbReference type="PRINTS" id="PR00260">
    <property type="entry name" value="CHEMTRNSDUCR"/>
</dbReference>
<evidence type="ECO:0000256" key="2">
    <source>
        <dbReference type="ARBA" id="ARBA00022500"/>
    </source>
</evidence>
<protein>
    <submittedName>
        <fullName evidence="8">Methyl-accepting chemotaxis sensory transducer</fullName>
    </submittedName>
</protein>
<reference evidence="8 9" key="1">
    <citation type="journal article" date="2010" name="Stand. Genomic Sci.">
        <title>Complete genome sequence of Rhizobium leguminosarum bv trifolii strain WSM2304, an effective microsymbiont of the South American clover Trifolium polymorphum.</title>
        <authorList>
            <person name="Reeve W."/>
            <person name="O'Hara G."/>
            <person name="Chain P."/>
            <person name="Ardley J."/>
            <person name="Brau L."/>
            <person name="Nandesena K."/>
            <person name="Tiwari R."/>
            <person name="Malfatti S."/>
            <person name="Kiss H."/>
            <person name="Lapidus A."/>
            <person name="Copeland A."/>
            <person name="Nolan M."/>
            <person name="Land M."/>
            <person name="Ivanova N."/>
            <person name="Mavromatis K."/>
            <person name="Markowitz V."/>
            <person name="Kyrpides N."/>
            <person name="Melino V."/>
            <person name="Denton M."/>
            <person name="Yates R."/>
            <person name="Howieson J."/>
        </authorList>
    </citation>
    <scope>NUCLEOTIDE SEQUENCE [LARGE SCALE GENOMIC DNA]</scope>
    <source>
        <strain evidence="8 9">WSM2304</strain>
    </source>
</reference>
<dbReference type="PANTHER" id="PTHR43531:SF11">
    <property type="entry name" value="METHYL-ACCEPTING CHEMOTAXIS PROTEIN 3"/>
    <property type="match status" value="1"/>
</dbReference>
<keyword evidence="4" id="KW-0807">Transducer</keyword>
<evidence type="ECO:0000256" key="4">
    <source>
        <dbReference type="PROSITE-ProRule" id="PRU00284"/>
    </source>
</evidence>
<dbReference type="KEGG" id="rlt:Rleg2_5372"/>
<dbReference type="CDD" id="cd11386">
    <property type="entry name" value="MCP_signal"/>
    <property type="match status" value="1"/>
</dbReference>
<feature type="domain" description="HAMP" evidence="7">
    <location>
        <begin position="301"/>
        <end position="344"/>
    </location>
</feature>
<comment type="similarity">
    <text evidence="3">Belongs to the methyl-accepting chemotaxis (MCP) protein family.</text>
</comment>
<evidence type="ECO:0000313" key="8">
    <source>
        <dbReference type="EMBL" id="ACI58552.1"/>
    </source>
</evidence>
<keyword evidence="2" id="KW-0145">Chemotaxis</keyword>
<dbReference type="PROSITE" id="PS50111">
    <property type="entry name" value="CHEMOTAXIS_TRANSDUC_2"/>
    <property type="match status" value="1"/>
</dbReference>
<dbReference type="InterPro" id="IPR004089">
    <property type="entry name" value="MCPsignal_dom"/>
</dbReference>
<feature type="domain" description="HAMP" evidence="7">
    <location>
        <begin position="210"/>
        <end position="263"/>
    </location>
</feature>
<dbReference type="PROSITE" id="PS50885">
    <property type="entry name" value="HAMP"/>
    <property type="match status" value="2"/>
</dbReference>
<evidence type="ECO:0000259" key="7">
    <source>
        <dbReference type="PROSITE" id="PS50885"/>
    </source>
</evidence>
<dbReference type="Gene3D" id="1.10.287.950">
    <property type="entry name" value="Methyl-accepting chemotaxis protein"/>
    <property type="match status" value="1"/>
</dbReference>
<evidence type="ECO:0000313" key="9">
    <source>
        <dbReference type="Proteomes" id="UP000008330"/>
    </source>
</evidence>
<feature type="transmembrane region" description="Helical" evidence="5">
    <location>
        <begin position="188"/>
        <end position="209"/>
    </location>
</feature>
<dbReference type="FunFam" id="1.10.287.950:FF:000001">
    <property type="entry name" value="Methyl-accepting chemotaxis sensory transducer"/>
    <property type="match status" value="1"/>
</dbReference>
<dbReference type="Proteomes" id="UP000008330">
    <property type="component" value="Plasmid pRLG201"/>
</dbReference>
<dbReference type="GO" id="GO:0006935">
    <property type="term" value="P:chemotaxis"/>
    <property type="evidence" value="ECO:0007669"/>
    <property type="project" value="UniProtKB-KW"/>
</dbReference>
<dbReference type="GO" id="GO:0016020">
    <property type="term" value="C:membrane"/>
    <property type="evidence" value="ECO:0007669"/>
    <property type="project" value="UniProtKB-SubCell"/>
</dbReference>
<accession>A0ABF7QWS2</accession>
<dbReference type="InterPro" id="IPR003660">
    <property type="entry name" value="HAMP_dom"/>
</dbReference>
<evidence type="ECO:0000256" key="5">
    <source>
        <dbReference type="SAM" id="Phobius"/>
    </source>
</evidence>
<dbReference type="InterPro" id="IPR051310">
    <property type="entry name" value="MCP_chemotaxis"/>
</dbReference>
<keyword evidence="8" id="KW-0614">Plasmid</keyword>
<dbReference type="SMART" id="SM00304">
    <property type="entry name" value="HAMP"/>
    <property type="match status" value="2"/>
</dbReference>
<comment type="subcellular location">
    <subcellularLocation>
        <location evidence="1">Membrane</location>
    </subcellularLocation>
</comment>
<dbReference type="PANTHER" id="PTHR43531">
    <property type="entry name" value="PROTEIN ICFG"/>
    <property type="match status" value="1"/>
</dbReference>
<keyword evidence="5" id="KW-1133">Transmembrane helix</keyword>
<dbReference type="SMART" id="SM00283">
    <property type="entry name" value="MA"/>
    <property type="match status" value="1"/>
</dbReference>
<gene>
    <name evidence="8" type="ordered locus">Rleg2_5372</name>
</gene>
<evidence type="ECO:0000256" key="1">
    <source>
        <dbReference type="ARBA" id="ARBA00004370"/>
    </source>
</evidence>
<keyword evidence="5" id="KW-0812">Transmembrane</keyword>
<dbReference type="InterPro" id="IPR024478">
    <property type="entry name" value="HlyB_4HB_MCP"/>
</dbReference>
<evidence type="ECO:0000256" key="3">
    <source>
        <dbReference type="ARBA" id="ARBA00029447"/>
    </source>
</evidence>
<sequence length="627" mass="66974">MRRPNIKTSLLLIFSGVALLFGLVAYLAVDGLRKTNGSTEEIATDWLPSVQASQAINLAMTNLRLTYRDHIIAQSEAEKKTREEAIKVAEDAIRKSVDAYLPLASSDRERDLIKTIKESVEGYISSSSQLLVLSRANKTEEAGQYLGGGMRSYSDKLKEATAALVELNVIGSKKAADLSTETFASIEFYLLATIAIAGLLVLGAVAFVLKAIANPITGITASMRRLAEGDTSSQIPFADRADEIGSMAGAVEIFRQAAIANKRMATEAEENRVRAEADRVDTQKQAEADASERLRIATSGLAAGLKRLAAGDLAFQLNEAFAPDFEALRHDFNQSVTQLGATLRAISDSIGTIDEGTREISSGASDLSKRTEQQAASLEETAAALEQITANVANSSKRTEETRTVATEANRSAGISAEVVSHAEEAMERIETSSQQISNIISVIDEIAFQTNLLALNAGVEAARAGEAGKGFAVVAQEVRELAQRSASAAKEIKGLIQNSSKEVESGVKLVRDTGQALKTIGGFITQINHHMDSIATSAKEQSIGLSEVNVAVNRMDQTTQQNATMVQESTAASDSLAQQAQTLRELIAQFRLDDTTSNQSSVLRSTARTMAQPAGRAAIHAVAARR</sequence>
<dbReference type="Pfam" id="PF00015">
    <property type="entry name" value="MCPsignal"/>
    <property type="match status" value="1"/>
</dbReference>
<dbReference type="RefSeq" id="WP_003591252.1">
    <property type="nucleotide sequence ID" value="NC_011368.1"/>
</dbReference>
<dbReference type="EMBL" id="CP001192">
    <property type="protein sequence ID" value="ACI58552.1"/>
    <property type="molecule type" value="Genomic_DNA"/>
</dbReference>
<feature type="domain" description="Methyl-accepting transducer" evidence="6">
    <location>
        <begin position="349"/>
        <end position="578"/>
    </location>
</feature>
<dbReference type="Pfam" id="PF12729">
    <property type="entry name" value="4HB_MCP_1"/>
    <property type="match status" value="1"/>
</dbReference>
<dbReference type="InterPro" id="IPR004090">
    <property type="entry name" value="Chemotax_Me-accpt_rcpt"/>
</dbReference>
<name>A0ABF7QWS2_RHILW</name>
<dbReference type="Pfam" id="PF00672">
    <property type="entry name" value="HAMP"/>
    <property type="match status" value="1"/>
</dbReference>
<dbReference type="AlphaFoldDB" id="A0ABF7QWS2"/>
<geneLocation type="plasmid" evidence="8 9">
    <name>pRLG201</name>
</geneLocation>
<dbReference type="CDD" id="cd06225">
    <property type="entry name" value="HAMP"/>
    <property type="match status" value="1"/>
</dbReference>
<dbReference type="Gene3D" id="1.10.8.500">
    <property type="entry name" value="HAMP domain in histidine kinase"/>
    <property type="match status" value="1"/>
</dbReference>
<keyword evidence="5" id="KW-0472">Membrane</keyword>
<dbReference type="SUPFAM" id="SSF158472">
    <property type="entry name" value="HAMP domain-like"/>
    <property type="match status" value="1"/>
</dbReference>
<proteinExistence type="inferred from homology"/>
<keyword evidence="9" id="KW-1185">Reference proteome</keyword>
<dbReference type="SUPFAM" id="SSF58104">
    <property type="entry name" value="Methyl-accepting chemotaxis protein (MCP) signaling domain"/>
    <property type="match status" value="1"/>
</dbReference>
<dbReference type="GO" id="GO:0007165">
    <property type="term" value="P:signal transduction"/>
    <property type="evidence" value="ECO:0007669"/>
    <property type="project" value="UniProtKB-KW"/>
</dbReference>